<dbReference type="GO" id="GO:0097367">
    <property type="term" value="F:carbohydrate derivative binding"/>
    <property type="evidence" value="ECO:0007669"/>
    <property type="project" value="InterPro"/>
</dbReference>
<dbReference type="Proteomes" id="UP000288216">
    <property type="component" value="Unassembled WGS sequence"/>
</dbReference>
<comment type="caution">
    <text evidence="2">The sequence shown here is derived from an EMBL/GenBank/DDBJ whole genome shotgun (WGS) entry which is preliminary data.</text>
</comment>
<evidence type="ECO:0000259" key="1">
    <source>
        <dbReference type="Pfam" id="PF22645"/>
    </source>
</evidence>
<organism evidence="2 3">
    <name type="scientific">Scyliorhinus torazame</name>
    <name type="common">Cloudy catshark</name>
    <name type="synonym">Catulus torazame</name>
    <dbReference type="NCBI Taxonomy" id="75743"/>
    <lineage>
        <taxon>Eukaryota</taxon>
        <taxon>Metazoa</taxon>
        <taxon>Chordata</taxon>
        <taxon>Craniata</taxon>
        <taxon>Vertebrata</taxon>
        <taxon>Chondrichthyes</taxon>
        <taxon>Elasmobranchii</taxon>
        <taxon>Galeomorphii</taxon>
        <taxon>Galeoidea</taxon>
        <taxon>Carcharhiniformes</taxon>
        <taxon>Scyliorhinidae</taxon>
        <taxon>Scyliorhinus</taxon>
    </lineage>
</organism>
<keyword evidence="3" id="KW-1185">Reference proteome</keyword>
<dbReference type="AlphaFoldDB" id="A0A401QID2"/>
<dbReference type="GO" id="GO:1901135">
    <property type="term" value="P:carbohydrate derivative metabolic process"/>
    <property type="evidence" value="ECO:0007669"/>
    <property type="project" value="InterPro"/>
</dbReference>
<evidence type="ECO:0000313" key="3">
    <source>
        <dbReference type="Proteomes" id="UP000288216"/>
    </source>
</evidence>
<sequence>MINKRVQFEADSTVADGGGRFLMAREKLEVVRVVLVPPCAFWLRSSFNNLFKTSSYGYIIAGGDKALITSQELPEDNPEAGINMLIK</sequence>
<dbReference type="Pfam" id="PF22645">
    <property type="entry name" value="GKRP_SIS_N"/>
    <property type="match status" value="1"/>
</dbReference>
<evidence type="ECO:0000313" key="2">
    <source>
        <dbReference type="EMBL" id="GCB85093.1"/>
    </source>
</evidence>
<accession>A0A401QID2</accession>
<proteinExistence type="predicted"/>
<dbReference type="EMBL" id="BFAA01124414">
    <property type="protein sequence ID" value="GCB85093.1"/>
    <property type="molecule type" value="Genomic_DNA"/>
</dbReference>
<dbReference type="Gene3D" id="3.40.50.10490">
    <property type="entry name" value="Glucose-6-phosphate isomerase like protein, domain 1"/>
    <property type="match status" value="1"/>
</dbReference>
<protein>
    <recommendedName>
        <fullName evidence="1">SIS domain-containing protein</fullName>
    </recommendedName>
</protein>
<reference evidence="2 3" key="1">
    <citation type="journal article" date="2018" name="Nat. Ecol. Evol.">
        <title>Shark genomes provide insights into elasmobranch evolution and the origin of vertebrates.</title>
        <authorList>
            <person name="Hara Y"/>
            <person name="Yamaguchi K"/>
            <person name="Onimaru K"/>
            <person name="Kadota M"/>
            <person name="Koyanagi M"/>
            <person name="Keeley SD"/>
            <person name="Tatsumi K"/>
            <person name="Tanaka K"/>
            <person name="Motone F"/>
            <person name="Kageyama Y"/>
            <person name="Nozu R"/>
            <person name="Adachi N"/>
            <person name="Nishimura O"/>
            <person name="Nakagawa R"/>
            <person name="Tanegashima C"/>
            <person name="Kiyatake I"/>
            <person name="Matsumoto R"/>
            <person name="Murakumo K"/>
            <person name="Nishida K"/>
            <person name="Terakita A"/>
            <person name="Kuratani S"/>
            <person name="Sato K"/>
            <person name="Hyodo S Kuraku.S."/>
        </authorList>
    </citation>
    <scope>NUCLEOTIDE SEQUENCE [LARGE SCALE GENOMIC DNA]</scope>
</reference>
<dbReference type="OrthoDB" id="8785824at2759"/>
<feature type="non-terminal residue" evidence="2">
    <location>
        <position position="87"/>
    </location>
</feature>
<name>A0A401QID2_SCYTO</name>
<feature type="domain" description="SIS" evidence="1">
    <location>
        <begin position="40"/>
        <end position="86"/>
    </location>
</feature>
<gene>
    <name evidence="2" type="ORF">scyTo_0025769</name>
</gene>
<dbReference type="InterPro" id="IPR001347">
    <property type="entry name" value="SIS_dom"/>
</dbReference>